<evidence type="ECO:0000313" key="4">
    <source>
        <dbReference type="Proteomes" id="UP001345963"/>
    </source>
</evidence>
<dbReference type="SUPFAM" id="SSF48726">
    <property type="entry name" value="Immunoglobulin"/>
    <property type="match status" value="1"/>
</dbReference>
<feature type="chain" id="PRO_5047456281" evidence="2">
    <location>
        <begin position="20"/>
        <end position="267"/>
    </location>
</feature>
<feature type="transmembrane region" description="Helical" evidence="1">
    <location>
        <begin position="165"/>
        <end position="190"/>
    </location>
</feature>
<reference evidence="3 4" key="1">
    <citation type="submission" date="2021-07" db="EMBL/GenBank/DDBJ databases">
        <authorList>
            <person name="Palmer J.M."/>
        </authorList>
    </citation>
    <scope>NUCLEOTIDE SEQUENCE [LARGE SCALE GENOMIC DNA]</scope>
    <source>
        <strain evidence="3 4">AT_MEX2019</strain>
        <tissue evidence="3">Muscle</tissue>
    </source>
</reference>
<dbReference type="Gene3D" id="2.60.40.10">
    <property type="entry name" value="Immunoglobulins"/>
    <property type="match status" value="1"/>
</dbReference>
<keyword evidence="1" id="KW-0812">Transmembrane</keyword>
<feature type="signal peptide" evidence="2">
    <location>
        <begin position="1"/>
        <end position="19"/>
    </location>
</feature>
<accession>A0ABU7A528</accession>
<gene>
    <name evidence="3" type="ORF">ATANTOWER_003445</name>
</gene>
<dbReference type="Proteomes" id="UP001345963">
    <property type="component" value="Unassembled WGS sequence"/>
</dbReference>
<organism evidence="3 4">
    <name type="scientific">Ataeniobius toweri</name>
    <dbReference type="NCBI Taxonomy" id="208326"/>
    <lineage>
        <taxon>Eukaryota</taxon>
        <taxon>Metazoa</taxon>
        <taxon>Chordata</taxon>
        <taxon>Craniata</taxon>
        <taxon>Vertebrata</taxon>
        <taxon>Euteleostomi</taxon>
        <taxon>Actinopterygii</taxon>
        <taxon>Neopterygii</taxon>
        <taxon>Teleostei</taxon>
        <taxon>Neoteleostei</taxon>
        <taxon>Acanthomorphata</taxon>
        <taxon>Ovalentaria</taxon>
        <taxon>Atherinomorphae</taxon>
        <taxon>Cyprinodontiformes</taxon>
        <taxon>Goodeidae</taxon>
        <taxon>Ataeniobius</taxon>
    </lineage>
</organism>
<proteinExistence type="predicted"/>
<keyword evidence="4" id="KW-1185">Reference proteome</keyword>
<name>A0ABU7A528_9TELE</name>
<dbReference type="EMBL" id="JAHUTI010001368">
    <property type="protein sequence ID" value="MED6232859.1"/>
    <property type="molecule type" value="Genomic_DNA"/>
</dbReference>
<dbReference type="InterPro" id="IPR013783">
    <property type="entry name" value="Ig-like_fold"/>
</dbReference>
<evidence type="ECO:0000313" key="3">
    <source>
        <dbReference type="EMBL" id="MED6232859.1"/>
    </source>
</evidence>
<evidence type="ECO:0000256" key="2">
    <source>
        <dbReference type="SAM" id="SignalP"/>
    </source>
</evidence>
<keyword evidence="2" id="KW-0732">Signal</keyword>
<comment type="caution">
    <text evidence="3">The sequence shown here is derived from an EMBL/GenBank/DDBJ whole genome shotgun (WGS) entry which is preliminary data.</text>
</comment>
<protein>
    <submittedName>
        <fullName evidence="3">Uncharacterized protein</fullName>
    </submittedName>
</protein>
<evidence type="ECO:0000256" key="1">
    <source>
        <dbReference type="SAM" id="Phobius"/>
    </source>
</evidence>
<keyword evidence="1" id="KW-1133">Transmembrane helix</keyword>
<keyword evidence="1" id="KW-0472">Membrane</keyword>
<sequence>MKILVICICLLQDTCPLKGHQGSKELQHIFLKLMFPPFYNSYNKSCCKMYPGRCYKLLDSSGYTCDSLRGRVTTTEKNGWIEFEISNVQVDDAGYYRCGVLGTQAQIYADYYVEVFASDHNGQSQPPLTTTATVRAPNSSTTVLDLTEPVLVQDHGDNHRASWNFGVPLFVAVSITAMISVASVLGAVCCKVKAKRKKSKIFGETLCESWKQEALETSGIIYATVDFKPHQRPEEVYANLGDNKSRAGIPDADNAGMVEYSMLAIQL</sequence>
<dbReference type="InterPro" id="IPR036179">
    <property type="entry name" value="Ig-like_dom_sf"/>
</dbReference>